<evidence type="ECO:0000256" key="4">
    <source>
        <dbReference type="ARBA" id="ARBA00022840"/>
    </source>
</evidence>
<dbReference type="GO" id="GO:0003677">
    <property type="term" value="F:DNA binding"/>
    <property type="evidence" value="ECO:0007669"/>
    <property type="project" value="UniProtKB-UniRule"/>
</dbReference>
<dbReference type="InterPro" id="IPR003395">
    <property type="entry name" value="RecF/RecN/SMC_N"/>
</dbReference>
<dbReference type="GO" id="GO:0016887">
    <property type="term" value="F:ATP hydrolysis activity"/>
    <property type="evidence" value="ECO:0007669"/>
    <property type="project" value="InterPro"/>
</dbReference>
<dbReference type="SMART" id="SM00968">
    <property type="entry name" value="SMC_hinge"/>
    <property type="match status" value="1"/>
</dbReference>
<dbReference type="EMBL" id="DVLT01000042">
    <property type="protein sequence ID" value="HIU02847.1"/>
    <property type="molecule type" value="Genomic_DNA"/>
</dbReference>
<reference evidence="9" key="1">
    <citation type="submission" date="2020-10" db="EMBL/GenBank/DDBJ databases">
        <authorList>
            <person name="Gilroy R."/>
        </authorList>
    </citation>
    <scope>NUCLEOTIDE SEQUENCE</scope>
    <source>
        <strain evidence="9">CHK187-14744</strain>
    </source>
</reference>
<sequence>MYLKTIELQGFKSFANKTVLRFNKGITGIVGPNGSGKSNVADAVRWVLGEQSAKQLRGSKMEDVIFSGTENRKPLGFAYVAITIDNQDHKLPMDFDEVTVARRVYRSGESEYLLNGSVCRLRDVQEMFFDTGIGKEGYSIIGQGQIDKILSGKPEERRELFDEAAGIVKYKKRKAMAEKNLESEHQNLCRINDILSELEKQVGPLSRQAQKAKTYLKLRDQLKSYDMAMYLTEYGRLKTLSKEYAEKEKIVSDDLTENKNALEQVRVEYDEAQRQLEICEAGIEALQSANNELQMQKQKNEGEVHLLEEQIRSHEASLLHFRQRIDEIRSQIREKQADFSQYDQEEKALDEKIQTLRSHKETVRSDLDQMTSSIEKIRQTIDDKNADIIEYLNDGAGLKAKAQRYDTMLEQIQIRKAELSKRLITAQSEASGYEEKLREFKEESQALQDSIGKLREQLNVCETRGKEIQTRIDGLHSQLSAKEEEYQRLGARYQTLQGIAERYEGYGGSIRRVMEQKKQVKGIIGVVADIIKVEKKYETAIETALGGSIQNVVTKDEKTAKQMIEYLKQNRYGRATFLPMTSIVPRALPNRDTVLKEKGVLGIGSELILCSQDYRRLADHLLGRVVVAETMDDALRIARKYKYTLRIVTLAGESLSPGGSISGGAFKNSGNLLGRHREMDELSERLKILSGDIKRLTVQADKAHDEKRENRRKMSDLTEDIQSQTLKNNTLTVNINQITTSKDRQQQTYATLKKESDELKKQVEDIEKLKSGLEAEQKALDASREAAQSAVSALNARLDEETAKEQEYRSRTSGLEVDFSGYVQKKEFISENKKRLTEEMSRLDSEEKDFEQKIRETEEAVGRRKEEIAAYEADGKRLGIEVEKGQASLEKHQADKERLSGIHKNFFDKREQLNDACSLLDKELFRLQHLQEKTEEDQAKLDQYMWDSYELTYNEVRRQAPADLSDHKKEDVNREIGRLKQEIKGLGNINLNAVEEYDQVSERYELLKSQHDDIVEAENKLTGIILSLDEAMRSQFKENFAKIQVNYDRVFKELFGGGKGSLELMEDADILDAGIRIIAQPPGKKLQNMMQLSGGEKALSAIALLFAIQSLKPSPFCLLDEIEAALDDANVKRYARYLGHLTEDTQFIIITHRRGTMNAADVLYGVTMQEKGVSTLVSVNLIENELSK</sequence>
<dbReference type="InterPro" id="IPR011890">
    <property type="entry name" value="SMC_prok"/>
</dbReference>
<comment type="subcellular location">
    <subcellularLocation>
        <location evidence="1 7">Cytoplasm</location>
    </subcellularLocation>
</comment>
<feature type="domain" description="SMC hinge" evidence="8">
    <location>
        <begin position="521"/>
        <end position="638"/>
    </location>
</feature>
<dbReference type="GO" id="GO:0005524">
    <property type="term" value="F:ATP binding"/>
    <property type="evidence" value="ECO:0007669"/>
    <property type="project" value="UniProtKB-UniRule"/>
</dbReference>
<comment type="similarity">
    <text evidence="7">Belongs to the SMC family.</text>
</comment>
<dbReference type="SUPFAM" id="SSF57997">
    <property type="entry name" value="Tropomyosin"/>
    <property type="match status" value="1"/>
</dbReference>
<feature type="coiled-coil region" evidence="7">
    <location>
        <begin position="679"/>
        <end position="874"/>
    </location>
</feature>
<dbReference type="GO" id="GO:0030261">
    <property type="term" value="P:chromosome condensation"/>
    <property type="evidence" value="ECO:0007669"/>
    <property type="project" value="InterPro"/>
</dbReference>
<evidence type="ECO:0000256" key="3">
    <source>
        <dbReference type="ARBA" id="ARBA00022741"/>
    </source>
</evidence>
<evidence type="ECO:0000313" key="10">
    <source>
        <dbReference type="Proteomes" id="UP000824164"/>
    </source>
</evidence>
<feature type="binding site" evidence="7">
    <location>
        <begin position="32"/>
        <end position="39"/>
    </location>
    <ligand>
        <name>ATP</name>
        <dbReference type="ChEBI" id="CHEBI:30616"/>
    </ligand>
</feature>
<evidence type="ECO:0000256" key="7">
    <source>
        <dbReference type="HAMAP-Rule" id="MF_01894"/>
    </source>
</evidence>
<keyword evidence="3 7" id="KW-0547">Nucleotide-binding</keyword>
<dbReference type="AlphaFoldDB" id="A0A9D1HIJ9"/>
<dbReference type="Gene3D" id="1.20.1060.20">
    <property type="match status" value="1"/>
</dbReference>
<dbReference type="GO" id="GO:0006260">
    <property type="term" value="P:DNA replication"/>
    <property type="evidence" value="ECO:0007669"/>
    <property type="project" value="UniProtKB-UniRule"/>
</dbReference>
<dbReference type="InterPro" id="IPR036277">
    <property type="entry name" value="SMC_hinge_sf"/>
</dbReference>
<keyword evidence="6 7" id="KW-0238">DNA-binding</keyword>
<dbReference type="GO" id="GO:0007059">
    <property type="term" value="P:chromosome segregation"/>
    <property type="evidence" value="ECO:0007669"/>
    <property type="project" value="UniProtKB-UniRule"/>
</dbReference>
<evidence type="ECO:0000256" key="1">
    <source>
        <dbReference type="ARBA" id="ARBA00004496"/>
    </source>
</evidence>
<gene>
    <name evidence="7 9" type="primary">smc</name>
    <name evidence="9" type="ORF">IAB63_06295</name>
</gene>
<proteinExistence type="inferred from homology"/>
<dbReference type="Pfam" id="PF06470">
    <property type="entry name" value="SMC_hinge"/>
    <property type="match status" value="1"/>
</dbReference>
<evidence type="ECO:0000256" key="5">
    <source>
        <dbReference type="ARBA" id="ARBA00023054"/>
    </source>
</evidence>
<keyword evidence="2 7" id="KW-0963">Cytoplasm</keyword>
<name>A0A9D1HIJ9_9FIRM</name>
<evidence type="ECO:0000313" key="9">
    <source>
        <dbReference type="EMBL" id="HIU02847.1"/>
    </source>
</evidence>
<dbReference type="HAMAP" id="MF_01894">
    <property type="entry name" value="Smc_prok"/>
    <property type="match status" value="1"/>
</dbReference>
<keyword evidence="4 7" id="KW-0067">ATP-binding</keyword>
<comment type="function">
    <text evidence="7">Required for chromosome condensation and partitioning.</text>
</comment>
<dbReference type="InterPro" id="IPR024704">
    <property type="entry name" value="SMC"/>
</dbReference>
<dbReference type="Proteomes" id="UP000824164">
    <property type="component" value="Unassembled WGS sequence"/>
</dbReference>
<dbReference type="FunFam" id="3.40.50.300:FF:000901">
    <property type="entry name" value="Chromosome partition protein Smc"/>
    <property type="match status" value="1"/>
</dbReference>
<dbReference type="Gene3D" id="1.10.287.1490">
    <property type="match status" value="1"/>
</dbReference>
<dbReference type="InterPro" id="IPR010935">
    <property type="entry name" value="SMC_hinge"/>
</dbReference>
<protein>
    <recommendedName>
        <fullName evidence="7">Chromosome partition protein Smc</fullName>
    </recommendedName>
</protein>
<comment type="domain">
    <text evidence="7">Contains large globular domains required for ATP hydrolysis at each terminus and a third globular domain forming a flexible hinge near the middle of the molecule. These domains are separated by coiled-coil structures.</text>
</comment>
<keyword evidence="5 7" id="KW-0175">Coiled coil</keyword>
<dbReference type="PIRSF" id="PIRSF005719">
    <property type="entry name" value="SMC"/>
    <property type="match status" value="1"/>
</dbReference>
<dbReference type="FunFam" id="3.40.50.300:FF:000984">
    <property type="entry name" value="Chromosome partition protein Smc"/>
    <property type="match status" value="1"/>
</dbReference>
<dbReference type="InterPro" id="IPR027417">
    <property type="entry name" value="P-loop_NTPase"/>
</dbReference>
<evidence type="ECO:0000256" key="6">
    <source>
        <dbReference type="ARBA" id="ARBA00023125"/>
    </source>
</evidence>
<comment type="caution">
    <text evidence="9">The sequence shown here is derived from an EMBL/GenBank/DDBJ whole genome shotgun (WGS) entry which is preliminary data.</text>
</comment>
<organism evidence="9 10">
    <name type="scientific">Candidatus Onthocola gallistercoris</name>
    <dbReference type="NCBI Taxonomy" id="2840876"/>
    <lineage>
        <taxon>Bacteria</taxon>
        <taxon>Bacillati</taxon>
        <taxon>Bacillota</taxon>
        <taxon>Bacilli</taxon>
        <taxon>Candidatus Onthocola</taxon>
    </lineage>
</organism>
<evidence type="ECO:0000259" key="8">
    <source>
        <dbReference type="SMART" id="SM00968"/>
    </source>
</evidence>
<dbReference type="Pfam" id="PF02463">
    <property type="entry name" value="SMC_N"/>
    <property type="match status" value="1"/>
</dbReference>
<dbReference type="GO" id="GO:0007062">
    <property type="term" value="P:sister chromatid cohesion"/>
    <property type="evidence" value="ECO:0007669"/>
    <property type="project" value="InterPro"/>
</dbReference>
<dbReference type="Gene3D" id="1.20.5.340">
    <property type="match status" value="1"/>
</dbReference>
<dbReference type="NCBIfam" id="TIGR02168">
    <property type="entry name" value="SMC_prok_B"/>
    <property type="match status" value="1"/>
</dbReference>
<dbReference type="CDD" id="cd03278">
    <property type="entry name" value="ABC_SMC_barmotin"/>
    <property type="match status" value="2"/>
</dbReference>
<accession>A0A9D1HIJ9</accession>
<comment type="subunit">
    <text evidence="7">Homodimer.</text>
</comment>
<reference evidence="9" key="2">
    <citation type="journal article" date="2021" name="PeerJ">
        <title>Extensive microbial diversity within the chicken gut microbiome revealed by metagenomics and culture.</title>
        <authorList>
            <person name="Gilroy R."/>
            <person name="Ravi A."/>
            <person name="Getino M."/>
            <person name="Pursley I."/>
            <person name="Horton D.L."/>
            <person name="Alikhan N.F."/>
            <person name="Baker D."/>
            <person name="Gharbi K."/>
            <person name="Hall N."/>
            <person name="Watson M."/>
            <person name="Adriaenssens E.M."/>
            <person name="Foster-Nyarko E."/>
            <person name="Jarju S."/>
            <person name="Secka A."/>
            <person name="Antonio M."/>
            <person name="Oren A."/>
            <person name="Chaudhuri R.R."/>
            <person name="La Ragione R."/>
            <person name="Hildebrand F."/>
            <person name="Pallen M.J."/>
        </authorList>
    </citation>
    <scope>NUCLEOTIDE SEQUENCE</scope>
    <source>
        <strain evidence="9">CHK187-14744</strain>
    </source>
</reference>
<dbReference type="SUPFAM" id="SSF75553">
    <property type="entry name" value="Smc hinge domain"/>
    <property type="match status" value="1"/>
</dbReference>
<dbReference type="Gene3D" id="3.30.70.1620">
    <property type="match status" value="1"/>
</dbReference>
<dbReference type="GO" id="GO:0005737">
    <property type="term" value="C:cytoplasm"/>
    <property type="evidence" value="ECO:0007669"/>
    <property type="project" value="UniProtKB-SubCell"/>
</dbReference>
<dbReference type="SUPFAM" id="SSF52540">
    <property type="entry name" value="P-loop containing nucleoside triphosphate hydrolases"/>
    <property type="match status" value="1"/>
</dbReference>
<feature type="coiled-coil region" evidence="7">
    <location>
        <begin position="255"/>
        <end position="492"/>
    </location>
</feature>
<dbReference type="GO" id="GO:0005694">
    <property type="term" value="C:chromosome"/>
    <property type="evidence" value="ECO:0007669"/>
    <property type="project" value="InterPro"/>
</dbReference>
<dbReference type="Gene3D" id="3.40.50.300">
    <property type="entry name" value="P-loop containing nucleotide triphosphate hydrolases"/>
    <property type="match status" value="2"/>
</dbReference>
<evidence type="ECO:0000256" key="2">
    <source>
        <dbReference type="ARBA" id="ARBA00022490"/>
    </source>
</evidence>
<dbReference type="PANTHER" id="PTHR43977">
    <property type="entry name" value="STRUCTURAL MAINTENANCE OF CHROMOSOMES PROTEIN 3"/>
    <property type="match status" value="1"/>
</dbReference>